<proteinExistence type="predicted"/>
<dbReference type="EMBL" id="FR687359">
    <property type="protein sequence ID" value="CBW75899.1"/>
    <property type="molecule type" value="Genomic_DNA"/>
</dbReference>
<dbReference type="HOGENOM" id="CLU_2128831_0_0_4"/>
<gene>
    <name evidence="1" type="ordered locus">RBRH_01495</name>
</gene>
<dbReference type="Proteomes" id="UP000007437">
    <property type="component" value="Chromosome"/>
</dbReference>
<evidence type="ECO:0000313" key="1">
    <source>
        <dbReference type="EMBL" id="CBW75899.1"/>
    </source>
</evidence>
<sequence>MAIDRRQKMNIFTGSFGFATLSVRRPTVATAGKQLAPIRLRAVSNYIGELVPQNCWCLKGIAVVHFGVALPRCVRIFYFRFRYSFQLEKFFLYCFDFVFYWRNGDGSFAKLLT</sequence>
<evidence type="ECO:0000313" key="2">
    <source>
        <dbReference type="Proteomes" id="UP000007437"/>
    </source>
</evidence>
<dbReference type="KEGG" id="brh:RBRH_01495"/>
<organism evidence="1 2">
    <name type="scientific">Mycetohabitans rhizoxinica (strain DSM 19002 / CIP 109453 / HKI 454)</name>
    <name type="common">Paraburkholderia rhizoxinica</name>
    <dbReference type="NCBI Taxonomy" id="882378"/>
    <lineage>
        <taxon>Bacteria</taxon>
        <taxon>Pseudomonadati</taxon>
        <taxon>Pseudomonadota</taxon>
        <taxon>Betaproteobacteria</taxon>
        <taxon>Burkholderiales</taxon>
        <taxon>Burkholderiaceae</taxon>
        <taxon>Mycetohabitans</taxon>
    </lineage>
</organism>
<protein>
    <submittedName>
        <fullName evidence="1">Uncharacterized protein</fullName>
    </submittedName>
</protein>
<dbReference type="AlphaFoldDB" id="E5AKU2"/>
<reference evidence="1 2" key="1">
    <citation type="journal article" date="2011" name="J. Bacteriol.">
        <title>Complete genome sequence of Burkholderia rhizoxinica, an endosymbiont of Rhizopus microsporus.</title>
        <authorList>
            <person name="Lackner G."/>
            <person name="Moebius N."/>
            <person name="Partida-Martinez L."/>
            <person name="Hertweck C."/>
        </authorList>
    </citation>
    <scope>NUCLEOTIDE SEQUENCE [LARGE SCALE GENOMIC DNA]</scope>
    <source>
        <strain evidence="2">DSM 19002 / CIP 109453 / HKI 454</strain>
    </source>
</reference>
<accession>E5AKU2</accession>
<name>E5AKU2_MYCRK</name>